<sequence>MASLSPPFILCPLPDRKALLGIRQDSSVNKAIVTLGKNIAIRYQVLEQKQESSWTTSRYWFTSPVMFCYDIGKYGAVLNNNIIGLWEEADASLANISKIKLSSEVFGIRSSPTGRTVAVMKNGNVAYVDDLSENKNLVKDSLLGVDESIMFFEVDDKSGLCYLFTTSEVKGQPKFQVITMQIEAVDKVIARCEFGNDTDKMLGSCLHKDGSDSFVAYFGSDGCIRKKKLMTGGNEIDRIKLASLSKYISRNNPVTMCPLPDNSSIAIYGSDPTEEGAVVIIYDILYDLVVSKQSLKLYSVPPLMEKIGQSLMVPLGLHILVLGFRITKSLLSAVVGKHQAKLDEEVFEGRNPWNTSTWDPDTEITVTESCDKSKNALDVKELDAIKEAYPSIWETIRQVKIFENEGQPEAVICNHVIPAALEAANTSAIDWILDTFSDIPEVHVVSMVVFSLKEVPESYVISERLNKLLLRKFDKQLLTASLRHIPYEEVKKLLAYLNSLIETSWELKIDYEDEYVMKSWLKWCSALIDAHYTKFVIHSETDVIEKLLHSVSECTKVMETVREMEPFLVLSHSKTSYEPNSSLISRWRTETITFD</sequence>
<evidence type="ECO:0000259" key="1">
    <source>
        <dbReference type="Pfam" id="PF08168"/>
    </source>
</evidence>
<organism evidence="2 3">
    <name type="scientific">Orchesella dallaii</name>
    <dbReference type="NCBI Taxonomy" id="48710"/>
    <lineage>
        <taxon>Eukaryota</taxon>
        <taxon>Metazoa</taxon>
        <taxon>Ecdysozoa</taxon>
        <taxon>Arthropoda</taxon>
        <taxon>Hexapoda</taxon>
        <taxon>Collembola</taxon>
        <taxon>Entomobryomorpha</taxon>
        <taxon>Entomobryoidea</taxon>
        <taxon>Orchesellidae</taxon>
        <taxon>Orchesellinae</taxon>
        <taxon>Orchesella</taxon>
    </lineage>
</organism>
<feature type="domain" description="Nucleolar protein 11 N-terminal" evidence="1">
    <location>
        <begin position="1"/>
        <end position="324"/>
    </location>
</feature>
<dbReference type="InterPro" id="IPR036322">
    <property type="entry name" value="WD40_repeat_dom_sf"/>
</dbReference>
<dbReference type="InterPro" id="IPR042859">
    <property type="entry name" value="NOL11"/>
</dbReference>
<proteinExistence type="predicted"/>
<name>A0ABP1PRM4_9HEXA</name>
<comment type="caution">
    <text evidence="2">The sequence shown here is derived from an EMBL/GenBank/DDBJ whole genome shotgun (WGS) entry which is preliminary data.</text>
</comment>
<dbReference type="EMBL" id="CAXLJM020000007">
    <property type="protein sequence ID" value="CAL8074699.1"/>
    <property type="molecule type" value="Genomic_DNA"/>
</dbReference>
<accession>A0ABP1PRM4</accession>
<protein>
    <recommendedName>
        <fullName evidence="1">Nucleolar protein 11 N-terminal domain-containing protein</fullName>
    </recommendedName>
</protein>
<dbReference type="Proteomes" id="UP001642540">
    <property type="component" value="Unassembled WGS sequence"/>
</dbReference>
<dbReference type="PANTHER" id="PTHR15633">
    <property type="entry name" value="NUCLEOLAR PROTEIN 11"/>
    <property type="match status" value="1"/>
</dbReference>
<dbReference type="SUPFAM" id="SSF50978">
    <property type="entry name" value="WD40 repeat-like"/>
    <property type="match status" value="1"/>
</dbReference>
<keyword evidence="3" id="KW-1185">Reference proteome</keyword>
<reference evidence="2 3" key="1">
    <citation type="submission" date="2024-08" db="EMBL/GenBank/DDBJ databases">
        <authorList>
            <person name="Cucini C."/>
            <person name="Frati F."/>
        </authorList>
    </citation>
    <scope>NUCLEOTIDE SEQUENCE [LARGE SCALE GENOMIC DNA]</scope>
</reference>
<dbReference type="InterPro" id="IPR012584">
    <property type="entry name" value="NOL11_N"/>
</dbReference>
<dbReference type="PANTHER" id="PTHR15633:SF2">
    <property type="entry name" value="NUCLEOLAR PROTEIN 11"/>
    <property type="match status" value="1"/>
</dbReference>
<evidence type="ECO:0000313" key="2">
    <source>
        <dbReference type="EMBL" id="CAL8074699.1"/>
    </source>
</evidence>
<gene>
    <name evidence="2" type="ORF">ODALV1_LOCUS2965</name>
</gene>
<evidence type="ECO:0000313" key="3">
    <source>
        <dbReference type="Proteomes" id="UP001642540"/>
    </source>
</evidence>
<dbReference type="Pfam" id="PF08168">
    <property type="entry name" value="NOL11_N"/>
    <property type="match status" value="1"/>
</dbReference>